<evidence type="ECO:0000313" key="1">
    <source>
        <dbReference type="EMBL" id="HJE38735.1"/>
    </source>
</evidence>
<organism evidence="1 2">
    <name type="scientific">Candidatus Amulumruptor caecigallinarius</name>
    <dbReference type="NCBI Taxonomy" id="2109911"/>
    <lineage>
        <taxon>Bacteria</taxon>
        <taxon>Pseudomonadati</taxon>
        <taxon>Bacteroidota</taxon>
        <taxon>Bacteroidia</taxon>
        <taxon>Bacteroidales</taxon>
        <taxon>Muribaculaceae</taxon>
        <taxon>Candidatus Amulumruptor</taxon>
    </lineage>
</organism>
<reference evidence="1" key="1">
    <citation type="journal article" date="2021" name="PeerJ">
        <title>Extensive microbial diversity within the chicken gut microbiome revealed by metagenomics and culture.</title>
        <authorList>
            <person name="Gilroy R."/>
            <person name="Ravi A."/>
            <person name="Getino M."/>
            <person name="Pursley I."/>
            <person name="Horton D.L."/>
            <person name="Alikhan N.F."/>
            <person name="Baker D."/>
            <person name="Gharbi K."/>
            <person name="Hall N."/>
            <person name="Watson M."/>
            <person name="Adriaenssens E.M."/>
            <person name="Foster-Nyarko E."/>
            <person name="Jarju S."/>
            <person name="Secka A."/>
            <person name="Antonio M."/>
            <person name="Oren A."/>
            <person name="Chaudhuri R.R."/>
            <person name="La Ragione R."/>
            <person name="Hildebrand F."/>
            <person name="Pallen M.J."/>
        </authorList>
    </citation>
    <scope>NUCLEOTIDE SEQUENCE</scope>
    <source>
        <strain evidence="1">4100</strain>
    </source>
</reference>
<gene>
    <name evidence="1" type="ORF">K8V47_03095</name>
</gene>
<dbReference type="AlphaFoldDB" id="A0A4V1LAF3"/>
<dbReference type="NCBIfam" id="TIGR02453">
    <property type="entry name" value="TIGR02453 family protein"/>
    <property type="match status" value="1"/>
</dbReference>
<dbReference type="EMBL" id="DYXT01000019">
    <property type="protein sequence ID" value="HJE38735.1"/>
    <property type="molecule type" value="Genomic_DNA"/>
</dbReference>
<evidence type="ECO:0000313" key="2">
    <source>
        <dbReference type="Proteomes" id="UP000711407"/>
    </source>
</evidence>
<sequence>MEYISRLYDFLEALGRNNNRPWFQAHKDTYEELRQAWLADLDRMIALMAAWDSRLAACDARKAMYRIYRDTRFSLDKTPYKTHFAAALSPMGQRDRGAGYYIQIGNSNQVDSGLYGGIWCPPMPELTKLRRAIVDNIEEFEEITSDKRMLRYFPGWVGETLKTVPKGWDRNHPLAALLRRKDYGREFVATRDFYMDPSWPEKAAEIFHTIAPLVEFINYSLYEE</sequence>
<dbReference type="PANTHER" id="PTHR36452:SF1">
    <property type="entry name" value="DUF2461 DOMAIN-CONTAINING PROTEIN"/>
    <property type="match status" value="1"/>
</dbReference>
<dbReference type="InterPro" id="IPR012808">
    <property type="entry name" value="CHP02453"/>
</dbReference>
<proteinExistence type="predicted"/>
<protein>
    <submittedName>
        <fullName evidence="1">DUF2461 domain-containing protein</fullName>
    </submittedName>
</protein>
<accession>A0A4V1LAF3</accession>
<reference evidence="1" key="2">
    <citation type="submission" date="2021-09" db="EMBL/GenBank/DDBJ databases">
        <authorList>
            <person name="Gilroy R."/>
        </authorList>
    </citation>
    <scope>NUCLEOTIDE SEQUENCE</scope>
    <source>
        <strain evidence="1">4100</strain>
    </source>
</reference>
<dbReference type="Pfam" id="PF09365">
    <property type="entry name" value="DUF2461"/>
    <property type="match status" value="1"/>
</dbReference>
<dbReference type="PANTHER" id="PTHR36452">
    <property type="entry name" value="CHROMOSOME 12, WHOLE GENOME SHOTGUN SEQUENCE"/>
    <property type="match status" value="1"/>
</dbReference>
<name>A0A4V1LAF3_9BACT</name>
<dbReference type="InterPro" id="IPR015996">
    <property type="entry name" value="UCP028451"/>
</dbReference>
<dbReference type="Proteomes" id="UP000711407">
    <property type="component" value="Unassembled WGS sequence"/>
</dbReference>
<comment type="caution">
    <text evidence="1">The sequence shown here is derived from an EMBL/GenBank/DDBJ whole genome shotgun (WGS) entry which is preliminary data.</text>
</comment>
<dbReference type="PIRSF" id="PIRSF028451">
    <property type="entry name" value="UCP028451"/>
    <property type="match status" value="1"/>
</dbReference>